<dbReference type="Proteomes" id="UP000199584">
    <property type="component" value="Unassembled WGS sequence"/>
</dbReference>
<proteinExistence type="predicted"/>
<sequence length="432" mass="50373">MGFTSKVKQIIQTGWEKYETVYGKIIRQAEKEAVSKVLGCGDPKNGYAEYWCLECNGAEKKIVPFTCKSRFCPSCGKVYTDNWVEKMVNEMVDVPHRHVVLTIAEELRPYFYWHRDAIDILIKSAAQVLKSIIAEKKKKLKLTPGIIIVVHTFGGDLKFNPHIQALVTEGGLDKNGDWQPVTYFSYQALRRRWQHLVLKNFKQRFGSQQKIKNLINKLYAQKKKGFYVYGKNRIRDSRGAAKYIGRYMARPAIAESRIISWDSEKVEFWYESKETGKKETVVLPIMQFIGRIISHIPEKQFKMVRHYGIYARNQRKESRIAVKLWQVAETLKRRKIHGYKEVAKKKSRKLTYRELMMKEYGRDPCKCPKCGSEMELVKIWHPVYGDIYDLFETGVVEVINSGKKQKSPKNKKEKEKTISKNGTDDNILLFAM</sequence>
<dbReference type="PANTHER" id="PTHR37023">
    <property type="entry name" value="TRANSPOSASE"/>
    <property type="match status" value="1"/>
</dbReference>
<feature type="domain" description="Transposase IS801/IS1294" evidence="2">
    <location>
        <begin position="145"/>
        <end position="315"/>
    </location>
</feature>
<dbReference type="PANTHER" id="PTHR37023:SF1">
    <property type="entry name" value="ISSOD25 TRANSPOSASE TNPA_ISSOD25"/>
    <property type="match status" value="1"/>
</dbReference>
<feature type="region of interest" description="Disordered" evidence="1">
    <location>
        <begin position="402"/>
        <end position="424"/>
    </location>
</feature>
<dbReference type="RefSeq" id="WP_092487991.1">
    <property type="nucleotide sequence ID" value="NZ_FOYM01000065.1"/>
</dbReference>
<dbReference type="Pfam" id="PF04986">
    <property type="entry name" value="Y2_Tnp"/>
    <property type="match status" value="1"/>
</dbReference>
<dbReference type="GO" id="GO:0006313">
    <property type="term" value="P:DNA transposition"/>
    <property type="evidence" value="ECO:0007669"/>
    <property type="project" value="InterPro"/>
</dbReference>
<evidence type="ECO:0000313" key="4">
    <source>
        <dbReference type="EMBL" id="SFR18646.1"/>
    </source>
</evidence>
<protein>
    <submittedName>
        <fullName evidence="4">Transposase zinc-binding domain-containing protein</fullName>
    </submittedName>
</protein>
<reference evidence="5" key="1">
    <citation type="submission" date="2016-10" db="EMBL/GenBank/DDBJ databases">
        <authorList>
            <person name="Varghese N."/>
            <person name="Submissions S."/>
        </authorList>
    </citation>
    <scope>NUCLEOTIDE SEQUENCE [LARGE SCALE GENOMIC DNA]</scope>
    <source>
        <strain evidence="5">DSM 3669</strain>
    </source>
</reference>
<dbReference type="InterPro" id="IPR007069">
    <property type="entry name" value="Transposase_32"/>
</dbReference>
<dbReference type="GO" id="GO:0003677">
    <property type="term" value="F:DNA binding"/>
    <property type="evidence" value="ECO:0007669"/>
    <property type="project" value="InterPro"/>
</dbReference>
<keyword evidence="5" id="KW-1185">Reference proteome</keyword>
<gene>
    <name evidence="4" type="ORF">SAMN05660706_1651</name>
</gene>
<dbReference type="InterPro" id="IPR054832">
    <property type="entry name" value="transpos_IS91"/>
</dbReference>
<accession>A0A1I6ELJ5</accession>
<evidence type="ECO:0000259" key="2">
    <source>
        <dbReference type="Pfam" id="PF04986"/>
    </source>
</evidence>
<evidence type="ECO:0000259" key="3">
    <source>
        <dbReference type="Pfam" id="PF14319"/>
    </source>
</evidence>
<dbReference type="InterPro" id="IPR026889">
    <property type="entry name" value="Zn_Tnp"/>
</dbReference>
<dbReference type="STRING" id="39060.SAMN05660706_1651"/>
<dbReference type="EMBL" id="FOYM01000065">
    <property type="protein sequence ID" value="SFR18646.1"/>
    <property type="molecule type" value="Genomic_DNA"/>
</dbReference>
<dbReference type="OrthoDB" id="9791273at2"/>
<evidence type="ECO:0000313" key="5">
    <source>
        <dbReference type="Proteomes" id="UP000199584"/>
    </source>
</evidence>
<dbReference type="GO" id="GO:0004803">
    <property type="term" value="F:transposase activity"/>
    <property type="evidence" value="ECO:0007669"/>
    <property type="project" value="InterPro"/>
</dbReference>
<feature type="domain" description="Transposase zinc-binding" evidence="3">
    <location>
        <begin position="10"/>
        <end position="103"/>
    </location>
</feature>
<evidence type="ECO:0000256" key="1">
    <source>
        <dbReference type="SAM" id="MobiDB-lite"/>
    </source>
</evidence>
<dbReference type="AlphaFoldDB" id="A0A1I6ELJ5"/>
<dbReference type="Pfam" id="PF14319">
    <property type="entry name" value="Zn_Tnp_IS91"/>
    <property type="match status" value="1"/>
</dbReference>
<dbReference type="NCBIfam" id="NF033538">
    <property type="entry name" value="transpos_IS91"/>
    <property type="match status" value="1"/>
</dbReference>
<name>A0A1I6ELJ5_9FIRM</name>
<organism evidence="4 5">
    <name type="scientific">Desulfoscipio geothermicus DSM 3669</name>
    <dbReference type="NCBI Taxonomy" id="1121426"/>
    <lineage>
        <taxon>Bacteria</taxon>
        <taxon>Bacillati</taxon>
        <taxon>Bacillota</taxon>
        <taxon>Clostridia</taxon>
        <taxon>Eubacteriales</taxon>
        <taxon>Desulfallaceae</taxon>
        <taxon>Desulfoscipio</taxon>
    </lineage>
</organism>